<evidence type="ECO:0000256" key="2">
    <source>
        <dbReference type="ARBA" id="ARBA00022840"/>
    </source>
</evidence>
<dbReference type="PROSITE" id="PS51192">
    <property type="entry name" value="HELICASE_ATP_BIND_1"/>
    <property type="match status" value="1"/>
</dbReference>
<dbReference type="NCBIfam" id="TIGR03817">
    <property type="entry name" value="DECH_helic"/>
    <property type="match status" value="1"/>
</dbReference>
<feature type="domain" description="Helicase ATP-binding" evidence="3">
    <location>
        <begin position="58"/>
        <end position="252"/>
    </location>
</feature>
<gene>
    <name evidence="5" type="ORF">ACFP57_05660</name>
</gene>
<dbReference type="InterPro" id="IPR027417">
    <property type="entry name" value="P-loop_NTPase"/>
</dbReference>
<reference evidence="6" key="1">
    <citation type="journal article" date="2019" name="Int. J. Syst. Evol. Microbiol.">
        <title>The Global Catalogue of Microorganisms (GCM) 10K type strain sequencing project: providing services to taxonomists for standard genome sequencing and annotation.</title>
        <authorList>
            <consortium name="The Broad Institute Genomics Platform"/>
            <consortium name="The Broad Institute Genome Sequencing Center for Infectious Disease"/>
            <person name="Wu L."/>
            <person name="Ma J."/>
        </authorList>
    </citation>
    <scope>NUCLEOTIDE SEQUENCE [LARGE SCALE GENOMIC DNA]</scope>
    <source>
        <strain evidence="6">CGMCC 1.15277</strain>
    </source>
</reference>
<protein>
    <submittedName>
        <fullName evidence="5">DEAD/DEAH box helicase</fullName>
    </submittedName>
</protein>
<dbReference type="InterPro" id="IPR018973">
    <property type="entry name" value="MZB"/>
</dbReference>
<dbReference type="CDD" id="cd17923">
    <property type="entry name" value="DEXHc_Hrq1-like"/>
    <property type="match status" value="1"/>
</dbReference>
<dbReference type="GO" id="GO:0004386">
    <property type="term" value="F:helicase activity"/>
    <property type="evidence" value="ECO:0007669"/>
    <property type="project" value="UniProtKB-KW"/>
</dbReference>
<dbReference type="PANTHER" id="PTHR47957:SF3">
    <property type="entry name" value="ATP-DEPENDENT HELICASE HRQ1"/>
    <property type="match status" value="1"/>
</dbReference>
<dbReference type="InterPro" id="IPR014001">
    <property type="entry name" value="Helicase_ATP-bd"/>
</dbReference>
<feature type="domain" description="Helicase C-terminal" evidence="4">
    <location>
        <begin position="277"/>
        <end position="428"/>
    </location>
</feature>
<keyword evidence="5" id="KW-0347">Helicase</keyword>
<dbReference type="InterPro" id="IPR055227">
    <property type="entry name" value="HRQ1_WHD"/>
</dbReference>
<dbReference type="InterPro" id="IPR001650">
    <property type="entry name" value="Helicase_C-like"/>
</dbReference>
<organism evidence="5 6">
    <name type="scientific">Luteococcus sanguinis</name>
    <dbReference type="NCBI Taxonomy" id="174038"/>
    <lineage>
        <taxon>Bacteria</taxon>
        <taxon>Bacillati</taxon>
        <taxon>Actinomycetota</taxon>
        <taxon>Actinomycetes</taxon>
        <taxon>Propionibacteriales</taxon>
        <taxon>Propionibacteriaceae</taxon>
        <taxon>Luteococcus</taxon>
    </lineage>
</organism>
<evidence type="ECO:0000313" key="6">
    <source>
        <dbReference type="Proteomes" id="UP001596266"/>
    </source>
</evidence>
<dbReference type="Pfam" id="PF09369">
    <property type="entry name" value="MZB"/>
    <property type="match status" value="1"/>
</dbReference>
<dbReference type="Pfam" id="PF00270">
    <property type="entry name" value="DEAD"/>
    <property type="match status" value="1"/>
</dbReference>
<dbReference type="Proteomes" id="UP001596266">
    <property type="component" value="Unassembled WGS sequence"/>
</dbReference>
<dbReference type="PROSITE" id="PS51194">
    <property type="entry name" value="HELICASE_CTER"/>
    <property type="match status" value="1"/>
</dbReference>
<dbReference type="Gene3D" id="3.40.50.300">
    <property type="entry name" value="P-loop containing nucleotide triphosphate hydrolases"/>
    <property type="match status" value="2"/>
</dbReference>
<dbReference type="CDD" id="cd18797">
    <property type="entry name" value="SF2_C_Hrq"/>
    <property type="match status" value="1"/>
</dbReference>
<proteinExistence type="predicted"/>
<evidence type="ECO:0000259" key="4">
    <source>
        <dbReference type="PROSITE" id="PS51194"/>
    </source>
</evidence>
<evidence type="ECO:0000259" key="3">
    <source>
        <dbReference type="PROSITE" id="PS51192"/>
    </source>
</evidence>
<dbReference type="RefSeq" id="WP_343884885.1">
    <property type="nucleotide sequence ID" value="NZ_BAAAKI010000004.1"/>
</dbReference>
<dbReference type="Pfam" id="PF22982">
    <property type="entry name" value="WHD_HRQ1"/>
    <property type="match status" value="1"/>
</dbReference>
<keyword evidence="2" id="KW-0067">ATP-binding</keyword>
<comment type="caution">
    <text evidence="5">The sequence shown here is derived from an EMBL/GenBank/DDBJ whole genome shotgun (WGS) entry which is preliminary data.</text>
</comment>
<dbReference type="SMART" id="SM00487">
    <property type="entry name" value="DEXDc"/>
    <property type="match status" value="1"/>
</dbReference>
<keyword evidence="5" id="KW-0378">Hydrolase</keyword>
<dbReference type="InterPro" id="IPR011545">
    <property type="entry name" value="DEAD/DEAH_box_helicase_dom"/>
</dbReference>
<evidence type="ECO:0000313" key="5">
    <source>
        <dbReference type="EMBL" id="MFC6396475.1"/>
    </source>
</evidence>
<evidence type="ECO:0000256" key="1">
    <source>
        <dbReference type="ARBA" id="ARBA00022741"/>
    </source>
</evidence>
<dbReference type="InterPro" id="IPR022307">
    <property type="entry name" value="Helicase_put_actinobac"/>
</dbReference>
<dbReference type="EMBL" id="JBHSUA010000009">
    <property type="protein sequence ID" value="MFC6396475.1"/>
    <property type="molecule type" value="Genomic_DNA"/>
</dbReference>
<accession>A0ABW1X1T0</accession>
<keyword evidence="6" id="KW-1185">Reference proteome</keyword>
<dbReference type="SUPFAM" id="SSF52540">
    <property type="entry name" value="P-loop containing nucleoside triphosphate hydrolases"/>
    <property type="match status" value="1"/>
</dbReference>
<name>A0ABW1X1T0_9ACTN</name>
<sequence length="763" mass="82941">MVAVQAPWSTREQVCHVDHRDASPGRTDEWPAWLPDDVRESISGQGIARPWAHQRELAEHAFVGRHAAICTSTASGKTLGYLLPVMAATASATPVLGVPVESVRAQLVSRGHTALYLAPTKALAHDQLRAAQELGPDGWKVTCLDGDSDQAERRFAREFASYVLTNPDMLHRSVLPNHCRWAGFLGSLRYVVIDESHRYRGVFGAHVAAVLRRLRRLCEMYGAHPTFILASATASNAGSAGGKLIGEESIAVVDDDASPHSARDVLLWQPSDTAPHDAAELMAELVDMGKQVITFVPSRTMAELIAVRAQDRVVGGGVIASYRSGYLANDRRSIEHALQTGEVNGVAATNALELGIDISGMDAVIVCGFPGTLAALWQQAGRAGRGSRDALVVLMAREDPLDAYLFSHPELVFDAPVETTVLYPENPYVLGPHLAAGAQEAHLTPVDERWFGPTMGQLADSLAKQNLLRRRPQGWFWTRPDRAVDSIDLRSLGGRPLDIVDKVTGRVVGQVNRGDADRTVHDGAVYLHLGEQWLVDEYDPAEQQVLVHSERPGYYTQPKQVSEVRILAERERRPFGRGVVCTGDVELSEQVIGYLRRDEITSEVWDTTPLDLPVHTMTTRAMWWLLPDELVADLGLDAVQLAGAAHGAEHCAIGLLPAFAPCDRWDIGGLSTIVHPDTDQCTIVVHDGHPGGAGFAEEGYRTAEAWALATLERLESCPCQHGCPGCVVSPKCGNQNQMLDKQAARQLFAALLGVDQVPDSVEP</sequence>
<dbReference type="Pfam" id="PF00271">
    <property type="entry name" value="Helicase_C"/>
    <property type="match status" value="1"/>
</dbReference>
<dbReference type="SMART" id="SM00490">
    <property type="entry name" value="HELICc"/>
    <property type="match status" value="1"/>
</dbReference>
<dbReference type="PANTHER" id="PTHR47957">
    <property type="entry name" value="ATP-DEPENDENT HELICASE HRQ1"/>
    <property type="match status" value="1"/>
</dbReference>
<keyword evidence="1" id="KW-0547">Nucleotide-binding</keyword>